<dbReference type="Pfam" id="PF15723">
    <property type="entry name" value="MqsR_toxin"/>
    <property type="match status" value="1"/>
</dbReference>
<dbReference type="EMBL" id="AP025516">
    <property type="protein sequence ID" value="BDD87984.1"/>
    <property type="molecule type" value="Genomic_DNA"/>
</dbReference>
<evidence type="ECO:0000313" key="2">
    <source>
        <dbReference type="Proteomes" id="UP000830055"/>
    </source>
</evidence>
<gene>
    <name evidence="1" type="ORF">DPPLL_23490</name>
</gene>
<dbReference type="Proteomes" id="UP000830055">
    <property type="component" value="Chromosome"/>
</dbReference>
<accession>A0ABM7WAP8</accession>
<reference evidence="1 2" key="1">
    <citation type="submission" date="2022-01" db="EMBL/GenBank/DDBJ databases">
        <title>Desulfofustis limnae sp. nov., a novel mesophilic sulfate-reducing bacterium isolated from marsh soil.</title>
        <authorList>
            <person name="Watanabe M."/>
            <person name="Takahashi A."/>
            <person name="Kojima H."/>
            <person name="Fukui M."/>
        </authorList>
    </citation>
    <scope>NUCLEOTIDE SEQUENCE [LARGE SCALE GENOMIC DNA]</scope>
    <source>
        <strain evidence="1 2">PPLL</strain>
    </source>
</reference>
<proteinExistence type="predicted"/>
<dbReference type="RefSeq" id="WP_354005641.1">
    <property type="nucleotide sequence ID" value="NZ_AP025516.1"/>
</dbReference>
<dbReference type="InterPro" id="IPR031451">
    <property type="entry name" value="MqsR_toxin"/>
</dbReference>
<keyword evidence="2" id="KW-1185">Reference proteome</keyword>
<dbReference type="InterPro" id="IPR038493">
    <property type="entry name" value="MqsR_sf"/>
</dbReference>
<dbReference type="Gene3D" id="3.30.2310.40">
    <property type="match status" value="1"/>
</dbReference>
<evidence type="ECO:0000313" key="1">
    <source>
        <dbReference type="EMBL" id="BDD87984.1"/>
    </source>
</evidence>
<protein>
    <recommendedName>
        <fullName evidence="3">Type II toxin-antitoxin system MqsR family toxin</fullName>
    </recommendedName>
</protein>
<name>A0ABM7WAP8_9BACT</name>
<evidence type="ECO:0008006" key="3">
    <source>
        <dbReference type="Google" id="ProtNLM"/>
    </source>
</evidence>
<sequence>MPRNQPYYSIKTVRKCIDNGNFFVEPKARETAKNHFGWLQDQILAAMKELRPKHFHKSDKKFDDPYVYVDYYKARGLRGEDVYVHFRIEDGYLIICSFKRI</sequence>
<organism evidence="1 2">
    <name type="scientific">Desulfofustis limnaeus</name>
    <dbReference type="NCBI Taxonomy" id="2740163"/>
    <lineage>
        <taxon>Bacteria</taxon>
        <taxon>Pseudomonadati</taxon>
        <taxon>Thermodesulfobacteriota</taxon>
        <taxon>Desulfobulbia</taxon>
        <taxon>Desulfobulbales</taxon>
        <taxon>Desulfocapsaceae</taxon>
        <taxon>Desulfofustis</taxon>
    </lineage>
</organism>